<dbReference type="eggNOG" id="COG0850">
    <property type="taxonomic scope" value="Bacteria"/>
</dbReference>
<feature type="domain" description="Septum site-determining protein MinC N-terminal" evidence="8">
    <location>
        <begin position="4"/>
        <end position="83"/>
    </location>
</feature>
<dbReference type="HAMAP" id="MF_00267">
    <property type="entry name" value="MinC"/>
    <property type="match status" value="1"/>
</dbReference>
<protein>
    <recommendedName>
        <fullName evidence="6">Probable septum site-determining protein MinC</fullName>
    </recommendedName>
</protein>
<dbReference type="GO" id="GO:0000917">
    <property type="term" value="P:division septum assembly"/>
    <property type="evidence" value="ECO:0007669"/>
    <property type="project" value="UniProtKB-KW"/>
</dbReference>
<evidence type="ECO:0000256" key="5">
    <source>
        <dbReference type="ARBA" id="ARBA00046874"/>
    </source>
</evidence>
<gene>
    <name evidence="6" type="primary">minC</name>
    <name evidence="9" type="ORF">FD15_GL001370</name>
</gene>
<reference evidence="9 10" key="1">
    <citation type="journal article" date="2015" name="Genome Announc.">
        <title>Expanding the biotechnology potential of lactobacilli through comparative genomics of 213 strains and associated genera.</title>
        <authorList>
            <person name="Sun Z."/>
            <person name="Harris H.M."/>
            <person name="McCann A."/>
            <person name="Guo C."/>
            <person name="Argimon S."/>
            <person name="Zhang W."/>
            <person name="Yang X."/>
            <person name="Jeffery I.B."/>
            <person name="Cooney J.C."/>
            <person name="Kagawa T.F."/>
            <person name="Liu W."/>
            <person name="Song Y."/>
            <person name="Salvetti E."/>
            <person name="Wrobel A."/>
            <person name="Rasinkangas P."/>
            <person name="Parkhill J."/>
            <person name="Rea M.C."/>
            <person name="O'Sullivan O."/>
            <person name="Ritari J."/>
            <person name="Douillard F.P."/>
            <person name="Paul Ross R."/>
            <person name="Yang R."/>
            <person name="Briner A.E."/>
            <person name="Felis G.E."/>
            <person name="de Vos W.M."/>
            <person name="Barrangou R."/>
            <person name="Klaenhammer T.R."/>
            <person name="Caufield P.W."/>
            <person name="Cui Y."/>
            <person name="Zhang H."/>
            <person name="O'Toole P.W."/>
        </authorList>
    </citation>
    <scope>NUCLEOTIDE SEQUENCE [LARGE SCALE GENOMIC DNA]</scope>
    <source>
        <strain evidence="9 10">DSM 21376</strain>
    </source>
</reference>
<dbReference type="STRING" id="1423806.FD15_GL001370"/>
<evidence type="ECO:0000313" key="9">
    <source>
        <dbReference type="EMBL" id="KRN06174.1"/>
    </source>
</evidence>
<dbReference type="InterPro" id="IPR005526">
    <property type="entry name" value="Septum_form_inhib_MinC_C"/>
</dbReference>
<evidence type="ECO:0000313" key="10">
    <source>
        <dbReference type="Proteomes" id="UP000050961"/>
    </source>
</evidence>
<dbReference type="GO" id="GO:1901891">
    <property type="term" value="P:regulation of cell septum assembly"/>
    <property type="evidence" value="ECO:0007669"/>
    <property type="project" value="InterPro"/>
</dbReference>
<dbReference type="Gene3D" id="3.30.160.540">
    <property type="match status" value="1"/>
</dbReference>
<feature type="domain" description="Septum formation inhibitor MinC C-terminal" evidence="7">
    <location>
        <begin position="107"/>
        <end position="195"/>
    </location>
</feature>
<keyword evidence="4 6" id="KW-0131">Cell cycle</keyword>
<organism evidence="9 10">
    <name type="scientific">Liquorilactobacillus sucicola DSM 21376 = JCM 15457</name>
    <dbReference type="NCBI Taxonomy" id="1423806"/>
    <lineage>
        <taxon>Bacteria</taxon>
        <taxon>Bacillati</taxon>
        <taxon>Bacillota</taxon>
        <taxon>Bacilli</taxon>
        <taxon>Lactobacillales</taxon>
        <taxon>Lactobacillaceae</taxon>
        <taxon>Liquorilactobacillus</taxon>
    </lineage>
</organism>
<comment type="similarity">
    <text evidence="1 6">Belongs to the MinC family.</text>
</comment>
<comment type="subunit">
    <text evidence="5 6">Interacts with MinD and FtsZ.</text>
</comment>
<evidence type="ECO:0000256" key="4">
    <source>
        <dbReference type="ARBA" id="ARBA00023306"/>
    </source>
</evidence>
<keyword evidence="3 6" id="KW-0717">Septation</keyword>
<evidence type="ECO:0000256" key="3">
    <source>
        <dbReference type="ARBA" id="ARBA00023210"/>
    </source>
</evidence>
<dbReference type="EMBL" id="AYZF01000013">
    <property type="protein sequence ID" value="KRN06174.1"/>
    <property type="molecule type" value="Genomic_DNA"/>
</dbReference>
<comment type="function">
    <text evidence="6">Cell division inhibitor that blocks the formation of polar Z ring septums. Rapidly oscillates between the poles of the cell to destabilize FtsZ filaments that have formed before they mature into polar Z rings. Prevents FtsZ polymerization.</text>
</comment>
<evidence type="ECO:0000256" key="6">
    <source>
        <dbReference type="HAMAP-Rule" id="MF_00267"/>
    </source>
</evidence>
<evidence type="ECO:0000256" key="2">
    <source>
        <dbReference type="ARBA" id="ARBA00022618"/>
    </source>
</evidence>
<dbReference type="SUPFAM" id="SSF63848">
    <property type="entry name" value="Cell-division inhibitor MinC, C-terminal domain"/>
    <property type="match status" value="1"/>
</dbReference>
<proteinExistence type="inferred from homology"/>
<accession>A0A023CWZ2</accession>
<dbReference type="GO" id="GO:0000902">
    <property type="term" value="P:cell morphogenesis"/>
    <property type="evidence" value="ECO:0007669"/>
    <property type="project" value="InterPro"/>
</dbReference>
<dbReference type="AlphaFoldDB" id="A0A023CWZ2"/>
<name>A0A023CWZ2_9LACO</name>
<evidence type="ECO:0000259" key="8">
    <source>
        <dbReference type="Pfam" id="PF22642"/>
    </source>
</evidence>
<dbReference type="Gene3D" id="2.160.20.70">
    <property type="match status" value="1"/>
</dbReference>
<dbReference type="PANTHER" id="PTHR34108">
    <property type="entry name" value="SEPTUM SITE-DETERMINING PROTEIN MINC"/>
    <property type="match status" value="1"/>
</dbReference>
<keyword evidence="10" id="KW-1185">Reference proteome</keyword>
<dbReference type="Proteomes" id="UP000050961">
    <property type="component" value="Unassembled WGS sequence"/>
</dbReference>
<dbReference type="PANTHER" id="PTHR34108:SF1">
    <property type="entry name" value="SEPTUM SITE-DETERMINING PROTEIN MINC"/>
    <property type="match status" value="1"/>
</dbReference>
<dbReference type="PATRIC" id="fig|1423806.3.peg.1391"/>
<evidence type="ECO:0000256" key="1">
    <source>
        <dbReference type="ARBA" id="ARBA00006291"/>
    </source>
</evidence>
<dbReference type="InterPro" id="IPR016098">
    <property type="entry name" value="CAP/MinC_C"/>
</dbReference>
<evidence type="ECO:0000259" key="7">
    <source>
        <dbReference type="Pfam" id="PF03775"/>
    </source>
</evidence>
<comment type="caution">
    <text evidence="9">The sequence shown here is derived from an EMBL/GenBank/DDBJ whole genome shotgun (WGS) entry which is preliminary data.</text>
</comment>
<dbReference type="InterPro" id="IPR013033">
    <property type="entry name" value="MinC"/>
</dbReference>
<sequence length="223" mass="24961">MQNVVLKGYKDGYEITLNSDADFNAILAELTKLFAELQLEKEKSEAKSISFDISTGTRLLDAEQKQQVERIVSRYPLFSIHRFTSSVMQIQDALDMIESRTVHLNASTIRNGQVENVNGDVLFVGDLHQGGILRASGNVFTFGKNEGIIHAGYPSDAEAIIIGNIHASQQVRIADVVDIVEEDKIKDSAETVVFVNDLHVLEYTEREKVKMIRPKLFTRMGGY</sequence>
<dbReference type="Pfam" id="PF22642">
    <property type="entry name" value="MinC_N_1"/>
    <property type="match status" value="1"/>
</dbReference>
<keyword evidence="2 6" id="KW-0132">Cell division</keyword>
<dbReference type="OrthoDB" id="9790810at2"/>
<dbReference type="RefSeq" id="WP_034988112.1">
    <property type="nucleotide sequence ID" value="NZ_AYZF01000013.1"/>
</dbReference>
<dbReference type="InterPro" id="IPR036145">
    <property type="entry name" value="MinC_C_sf"/>
</dbReference>
<dbReference type="Pfam" id="PF03775">
    <property type="entry name" value="MinC_C"/>
    <property type="match status" value="1"/>
</dbReference>
<dbReference type="InterPro" id="IPR055219">
    <property type="entry name" value="MinC_N_1"/>
</dbReference>